<keyword evidence="2" id="KW-1185">Reference proteome</keyword>
<gene>
    <name evidence="1" type="ORF">HNQ08_000359</name>
</gene>
<protein>
    <submittedName>
        <fullName evidence="1">Uncharacterized protein</fullName>
    </submittedName>
</protein>
<accession>A0A7W8NE00</accession>
<evidence type="ECO:0000313" key="2">
    <source>
        <dbReference type="Proteomes" id="UP000552709"/>
    </source>
</evidence>
<dbReference type="AlphaFoldDB" id="A0A7W8NE00"/>
<name>A0A7W8NE00_9DEIO</name>
<sequence>MKVLPKTDQQLMSLAWGEQQQGGATSPIFSHTRRLLHIGLVERCDDTLSVRLTEAGRQRAAQLAETPEGRAYLAWGEQEDTDGKPFPG</sequence>
<organism evidence="1 2">
    <name type="scientific">Deinococcus humi</name>
    <dbReference type="NCBI Taxonomy" id="662880"/>
    <lineage>
        <taxon>Bacteria</taxon>
        <taxon>Thermotogati</taxon>
        <taxon>Deinococcota</taxon>
        <taxon>Deinococci</taxon>
        <taxon>Deinococcales</taxon>
        <taxon>Deinococcaceae</taxon>
        <taxon>Deinococcus</taxon>
    </lineage>
</organism>
<reference evidence="1 2" key="1">
    <citation type="submission" date="2020-08" db="EMBL/GenBank/DDBJ databases">
        <title>Genomic Encyclopedia of Type Strains, Phase IV (KMG-IV): sequencing the most valuable type-strain genomes for metagenomic binning, comparative biology and taxonomic classification.</title>
        <authorList>
            <person name="Goeker M."/>
        </authorList>
    </citation>
    <scope>NUCLEOTIDE SEQUENCE [LARGE SCALE GENOMIC DNA]</scope>
    <source>
        <strain evidence="1 2">DSM 27939</strain>
    </source>
</reference>
<comment type="caution">
    <text evidence="1">The sequence shown here is derived from an EMBL/GenBank/DDBJ whole genome shotgun (WGS) entry which is preliminary data.</text>
</comment>
<dbReference type="EMBL" id="JACHFL010000001">
    <property type="protein sequence ID" value="MBB5361288.1"/>
    <property type="molecule type" value="Genomic_DNA"/>
</dbReference>
<evidence type="ECO:0000313" key="1">
    <source>
        <dbReference type="EMBL" id="MBB5361288.1"/>
    </source>
</evidence>
<dbReference type="Proteomes" id="UP000552709">
    <property type="component" value="Unassembled WGS sequence"/>
</dbReference>
<proteinExistence type="predicted"/>
<dbReference type="RefSeq" id="WP_184127376.1">
    <property type="nucleotide sequence ID" value="NZ_JACHFL010000001.1"/>
</dbReference>